<comment type="caution">
    <text evidence="7">The sequence shown here is derived from an EMBL/GenBank/DDBJ whole genome shotgun (WGS) entry which is preliminary data.</text>
</comment>
<dbReference type="GO" id="GO:0016787">
    <property type="term" value="F:hydrolase activity"/>
    <property type="evidence" value="ECO:0007669"/>
    <property type="project" value="UniProtKB-KW"/>
</dbReference>
<dbReference type="EMBL" id="JAGINW010000001">
    <property type="protein sequence ID" value="MBP2330963.1"/>
    <property type="molecule type" value="Genomic_DNA"/>
</dbReference>
<evidence type="ECO:0000256" key="2">
    <source>
        <dbReference type="ARBA" id="ARBA00006676"/>
    </source>
</evidence>
<dbReference type="EC" id="3.5.4.40" evidence="7"/>
<proteinExistence type="inferred from homology"/>
<sequence length="334" mass="36286">MLEFVSTLPKAELHVHLVGSASIPTVLELARTHPGRGVPTDEQALRDFYEFTDFAHFIEVYFKVNSLVRTGRDVLALLLGLARDQAANNVRYSEVTVTPTSHLRVGIEPDELTEALDEARRQAKARHNVEFAWVFDIDGVLGRAGAPETLDWVLKHRPEATIGLGLGGPEIGVPREWFREQFAVAADAGLRCLPHAGETTGPATVWAAVNELHAERIGHGTSAAQDPRLLNYLADNNIALEVCPTSNIRTKAVGTMTEHPLPKLVAAGVPVALGTDDPGMFHTSLNNEYLVCHEEFGYDRTQLAELAIAGVRASYAPDDVKKALVAEISAVPRG</sequence>
<evidence type="ECO:0000313" key="8">
    <source>
        <dbReference type="Proteomes" id="UP001519332"/>
    </source>
</evidence>
<protein>
    <submittedName>
        <fullName evidence="7">Aminodeoxyfutalosine deaminase</fullName>
        <ecNumber evidence="7">3.5.4.40</ecNumber>
    </submittedName>
</protein>
<dbReference type="Proteomes" id="UP001519332">
    <property type="component" value="Unassembled WGS sequence"/>
</dbReference>
<comment type="cofactor">
    <cofactor evidence="1">
        <name>Zn(2+)</name>
        <dbReference type="ChEBI" id="CHEBI:29105"/>
    </cofactor>
</comment>
<dbReference type="InterPro" id="IPR006330">
    <property type="entry name" value="Ado/ade_deaminase"/>
</dbReference>
<dbReference type="InterPro" id="IPR032466">
    <property type="entry name" value="Metal_Hydrolase"/>
</dbReference>
<dbReference type="PANTHER" id="PTHR43114:SF6">
    <property type="entry name" value="ADENINE DEAMINASE"/>
    <property type="match status" value="1"/>
</dbReference>
<dbReference type="RefSeq" id="WP_209647617.1">
    <property type="nucleotide sequence ID" value="NZ_JAGINW010000001.1"/>
</dbReference>
<evidence type="ECO:0000256" key="4">
    <source>
        <dbReference type="ARBA" id="ARBA00022801"/>
    </source>
</evidence>
<feature type="domain" description="Adenosine deaminase" evidence="6">
    <location>
        <begin position="9"/>
        <end position="330"/>
    </location>
</feature>
<dbReference type="Gene3D" id="3.20.20.140">
    <property type="entry name" value="Metal-dependent hydrolases"/>
    <property type="match status" value="1"/>
</dbReference>
<evidence type="ECO:0000313" key="7">
    <source>
        <dbReference type="EMBL" id="MBP2330963.1"/>
    </source>
</evidence>
<evidence type="ECO:0000256" key="3">
    <source>
        <dbReference type="ARBA" id="ARBA00022723"/>
    </source>
</evidence>
<dbReference type="SUPFAM" id="SSF51556">
    <property type="entry name" value="Metallo-dependent hydrolases"/>
    <property type="match status" value="1"/>
</dbReference>
<evidence type="ECO:0000259" key="6">
    <source>
        <dbReference type="Pfam" id="PF00962"/>
    </source>
</evidence>
<organism evidence="7 8">
    <name type="scientific">Kibdelosporangium banguiense</name>
    <dbReference type="NCBI Taxonomy" id="1365924"/>
    <lineage>
        <taxon>Bacteria</taxon>
        <taxon>Bacillati</taxon>
        <taxon>Actinomycetota</taxon>
        <taxon>Actinomycetes</taxon>
        <taxon>Pseudonocardiales</taxon>
        <taxon>Pseudonocardiaceae</taxon>
        <taxon>Kibdelosporangium</taxon>
    </lineage>
</organism>
<dbReference type="Pfam" id="PF00962">
    <property type="entry name" value="A_deaminase"/>
    <property type="match status" value="1"/>
</dbReference>
<evidence type="ECO:0000256" key="1">
    <source>
        <dbReference type="ARBA" id="ARBA00001947"/>
    </source>
</evidence>
<evidence type="ECO:0000256" key="5">
    <source>
        <dbReference type="ARBA" id="ARBA00022833"/>
    </source>
</evidence>
<accession>A0ABS4U2T0</accession>
<dbReference type="PROSITE" id="PS00485">
    <property type="entry name" value="A_DEAMINASE"/>
    <property type="match status" value="1"/>
</dbReference>
<keyword evidence="8" id="KW-1185">Reference proteome</keyword>
<name>A0ABS4U2T0_9PSEU</name>
<dbReference type="InterPro" id="IPR001365">
    <property type="entry name" value="A_deaminase_dom"/>
</dbReference>
<keyword evidence="5" id="KW-0862">Zinc</keyword>
<reference evidence="7 8" key="1">
    <citation type="submission" date="2021-03" db="EMBL/GenBank/DDBJ databases">
        <title>Sequencing the genomes of 1000 actinobacteria strains.</title>
        <authorList>
            <person name="Klenk H.-P."/>
        </authorList>
    </citation>
    <scope>NUCLEOTIDE SEQUENCE [LARGE SCALE GENOMIC DNA]</scope>
    <source>
        <strain evidence="7 8">DSM 46670</strain>
    </source>
</reference>
<dbReference type="InterPro" id="IPR006650">
    <property type="entry name" value="A/AMP_deam_AS"/>
</dbReference>
<gene>
    <name evidence="7" type="ORF">JOF56_011348</name>
</gene>
<dbReference type="PANTHER" id="PTHR43114">
    <property type="entry name" value="ADENINE DEAMINASE"/>
    <property type="match status" value="1"/>
</dbReference>
<keyword evidence="4 7" id="KW-0378">Hydrolase</keyword>
<keyword evidence="3" id="KW-0479">Metal-binding</keyword>
<dbReference type="NCBIfam" id="TIGR01430">
    <property type="entry name" value="aden_deam"/>
    <property type="match status" value="1"/>
</dbReference>
<comment type="similarity">
    <text evidence="2">Belongs to the metallo-dependent hydrolases superfamily. Adenosine and AMP deaminases family.</text>
</comment>